<sequence>MPKRHKSMSEFAHSTLSLTEFLEEDPDLDIVEQIFIENHIYVVRSAYGAWKRRHPSERNHTGESSKKRSS</sequence>
<dbReference type="STRING" id="1325564.NSJP_0696"/>
<gene>
    <name evidence="1" type="ORF">NSJP_0696</name>
</gene>
<dbReference type="Proteomes" id="UP000192042">
    <property type="component" value="Chromosome I"/>
</dbReference>
<dbReference type="KEGG" id="nja:NSJP_0696"/>
<protein>
    <submittedName>
        <fullName evidence="1">Uncharacterized protein</fullName>
    </submittedName>
</protein>
<keyword evidence="2" id="KW-1185">Reference proteome</keyword>
<evidence type="ECO:0000313" key="2">
    <source>
        <dbReference type="Proteomes" id="UP000192042"/>
    </source>
</evidence>
<organism evidence="1 2">
    <name type="scientific">Nitrospira japonica</name>
    <dbReference type="NCBI Taxonomy" id="1325564"/>
    <lineage>
        <taxon>Bacteria</taxon>
        <taxon>Pseudomonadati</taxon>
        <taxon>Nitrospirota</taxon>
        <taxon>Nitrospiria</taxon>
        <taxon>Nitrospirales</taxon>
        <taxon>Nitrospiraceae</taxon>
        <taxon>Nitrospira</taxon>
    </lineage>
</organism>
<dbReference type="EMBL" id="LT828648">
    <property type="protein sequence ID" value="SLM46868.1"/>
    <property type="molecule type" value="Genomic_DNA"/>
</dbReference>
<reference evidence="1 2" key="1">
    <citation type="submission" date="2017-03" db="EMBL/GenBank/DDBJ databases">
        <authorList>
            <person name="Afonso C.L."/>
            <person name="Miller P.J."/>
            <person name="Scott M.A."/>
            <person name="Spackman E."/>
            <person name="Goraichik I."/>
            <person name="Dimitrov K.M."/>
            <person name="Suarez D.L."/>
            <person name="Swayne D.E."/>
        </authorList>
    </citation>
    <scope>NUCLEOTIDE SEQUENCE [LARGE SCALE GENOMIC DNA]</scope>
    <source>
        <strain evidence="1">Genome sequencing of Nitrospira japonica strain NJ11</strain>
    </source>
</reference>
<evidence type="ECO:0000313" key="1">
    <source>
        <dbReference type="EMBL" id="SLM46868.1"/>
    </source>
</evidence>
<name>A0A1W1I1I5_9BACT</name>
<accession>A0A1W1I1I5</accession>
<proteinExistence type="predicted"/>
<dbReference type="AlphaFoldDB" id="A0A1W1I1I5"/>